<dbReference type="NCBIfam" id="TIGR00326">
    <property type="entry name" value="eubact_ribD"/>
    <property type="match status" value="1"/>
</dbReference>
<evidence type="ECO:0000256" key="10">
    <source>
        <dbReference type="ARBA" id="ARBA00023002"/>
    </source>
</evidence>
<dbReference type="InterPro" id="IPR016192">
    <property type="entry name" value="APOBEC/CMP_deaminase_Zn-bd"/>
</dbReference>
<dbReference type="GO" id="GO:0008703">
    <property type="term" value="F:5-amino-6-(5-phosphoribosylamino)uracil reductase activity"/>
    <property type="evidence" value="ECO:0007669"/>
    <property type="project" value="UniProtKB-EC"/>
</dbReference>
<dbReference type="SUPFAM" id="SSF53927">
    <property type="entry name" value="Cytidine deaminase-like"/>
    <property type="match status" value="1"/>
</dbReference>
<gene>
    <name evidence="14" type="primary">ribD</name>
    <name evidence="14" type="ORF">H8K52_04235</name>
</gene>
<keyword evidence="15" id="KW-1185">Reference proteome</keyword>
<protein>
    <recommendedName>
        <fullName evidence="12">Riboflavin biosynthesis protein RibD</fullName>
    </recommendedName>
    <domain>
        <recommendedName>
            <fullName evidence="12">Diaminohydroxyphosphoribosylaminopyrimidine deaminase</fullName>
            <shortName evidence="12">DRAP deaminase</shortName>
            <ecNumber evidence="12">3.5.4.26</ecNumber>
        </recommendedName>
        <alternativeName>
            <fullName evidence="12">Riboflavin-specific deaminase</fullName>
        </alternativeName>
    </domain>
    <domain>
        <recommendedName>
            <fullName evidence="12">5-amino-6-(5-phosphoribosylamino)uracil reductase</fullName>
            <ecNumber evidence="12">1.1.1.193</ecNumber>
        </recommendedName>
        <alternativeName>
            <fullName evidence="12">HTP reductase</fullName>
        </alternativeName>
    </domain>
</protein>
<dbReference type="PANTHER" id="PTHR38011">
    <property type="entry name" value="DIHYDROFOLATE REDUCTASE FAMILY PROTEIN (AFU_ORTHOLOGUE AFUA_8G06820)"/>
    <property type="match status" value="1"/>
</dbReference>
<dbReference type="InterPro" id="IPR004794">
    <property type="entry name" value="Eubact_RibD"/>
</dbReference>
<reference evidence="14 15" key="1">
    <citation type="submission" date="2020-08" db="EMBL/GenBank/DDBJ databases">
        <title>Novel species isolated from subtropical streams in China.</title>
        <authorList>
            <person name="Lu H."/>
        </authorList>
    </citation>
    <scope>NUCLEOTIDE SEQUENCE [LARGE SCALE GENOMIC DNA]</scope>
    <source>
        <strain evidence="14 15">KACC 16656</strain>
    </source>
</reference>
<keyword evidence="12 14" id="KW-0378">Hydrolase</keyword>
<dbReference type="InterPro" id="IPR016193">
    <property type="entry name" value="Cytidine_deaminase-like"/>
</dbReference>
<dbReference type="EC" id="3.5.4.26" evidence="12"/>
<proteinExistence type="inferred from homology"/>
<comment type="pathway">
    <text evidence="2 12">Cofactor biosynthesis; riboflavin biosynthesis; 5-amino-6-(D-ribitylamino)uracil from GTP: step 2/4.</text>
</comment>
<comment type="catalytic activity">
    <reaction evidence="12">
        <text>5-amino-6-(5-phospho-D-ribitylamino)uracil + NADP(+) = 5-amino-6-(5-phospho-D-ribosylamino)uracil + NADPH + H(+)</text>
        <dbReference type="Rhea" id="RHEA:17845"/>
        <dbReference type="ChEBI" id="CHEBI:15378"/>
        <dbReference type="ChEBI" id="CHEBI:57783"/>
        <dbReference type="ChEBI" id="CHEBI:58349"/>
        <dbReference type="ChEBI" id="CHEBI:58421"/>
        <dbReference type="ChEBI" id="CHEBI:58453"/>
        <dbReference type="EC" id="1.1.1.193"/>
    </reaction>
</comment>
<dbReference type="Proteomes" id="UP000648257">
    <property type="component" value="Unassembled WGS sequence"/>
</dbReference>
<dbReference type="PROSITE" id="PS51747">
    <property type="entry name" value="CYT_DCMP_DEAMINASES_2"/>
    <property type="match status" value="1"/>
</dbReference>
<feature type="domain" description="CMP/dCMP-type deaminase" evidence="13">
    <location>
        <begin position="1"/>
        <end position="120"/>
    </location>
</feature>
<dbReference type="NCBIfam" id="TIGR00227">
    <property type="entry name" value="ribD_Cterm"/>
    <property type="match status" value="1"/>
</dbReference>
<keyword evidence="10 12" id="KW-0560">Oxidoreductase</keyword>
<keyword evidence="7 12" id="KW-0479">Metal-binding</keyword>
<dbReference type="InterPro" id="IPR002734">
    <property type="entry name" value="RibDG_C"/>
</dbReference>
<evidence type="ECO:0000256" key="4">
    <source>
        <dbReference type="ARBA" id="ARBA00005259"/>
    </source>
</evidence>
<dbReference type="InterPro" id="IPR024072">
    <property type="entry name" value="DHFR-like_dom_sf"/>
</dbReference>
<evidence type="ECO:0000313" key="14">
    <source>
        <dbReference type="EMBL" id="MBC3806553.1"/>
    </source>
</evidence>
<dbReference type="InterPro" id="IPR002125">
    <property type="entry name" value="CMP_dCMP_dom"/>
</dbReference>
<comment type="cofactor">
    <cofactor evidence="12">
        <name>Zn(2+)</name>
        <dbReference type="ChEBI" id="CHEBI:29105"/>
    </cofactor>
    <text evidence="12">Binds 1 zinc ion.</text>
</comment>
<accession>A0ABR6X0S6</accession>
<dbReference type="Gene3D" id="3.40.140.10">
    <property type="entry name" value="Cytidine Deaminase, domain 2"/>
    <property type="match status" value="1"/>
</dbReference>
<dbReference type="Pfam" id="PF00383">
    <property type="entry name" value="dCMP_cyt_deam_1"/>
    <property type="match status" value="1"/>
</dbReference>
<evidence type="ECO:0000256" key="8">
    <source>
        <dbReference type="ARBA" id="ARBA00022833"/>
    </source>
</evidence>
<evidence type="ECO:0000256" key="9">
    <source>
        <dbReference type="ARBA" id="ARBA00022857"/>
    </source>
</evidence>
<dbReference type="InterPro" id="IPR011549">
    <property type="entry name" value="RibD_C"/>
</dbReference>
<dbReference type="CDD" id="cd01284">
    <property type="entry name" value="Riboflavin_deaminase-reductase"/>
    <property type="match status" value="1"/>
</dbReference>
<evidence type="ECO:0000256" key="3">
    <source>
        <dbReference type="ARBA" id="ARBA00004910"/>
    </source>
</evidence>
<evidence type="ECO:0000256" key="6">
    <source>
        <dbReference type="ARBA" id="ARBA00022619"/>
    </source>
</evidence>
<dbReference type="PIRSF" id="PIRSF006769">
    <property type="entry name" value="RibD"/>
    <property type="match status" value="1"/>
</dbReference>
<comment type="caution">
    <text evidence="14">The sequence shown here is derived from an EMBL/GenBank/DDBJ whole genome shotgun (WGS) entry which is preliminary data.</text>
</comment>
<evidence type="ECO:0000256" key="1">
    <source>
        <dbReference type="ARBA" id="ARBA00002151"/>
    </source>
</evidence>
<dbReference type="PROSITE" id="PS00903">
    <property type="entry name" value="CYT_DCMP_DEAMINASES_1"/>
    <property type="match status" value="1"/>
</dbReference>
<dbReference type="SUPFAM" id="SSF53597">
    <property type="entry name" value="Dihydrofolate reductase-like"/>
    <property type="match status" value="1"/>
</dbReference>
<organism evidence="14 15">
    <name type="scientific">Undibacterium seohonense</name>
    <dbReference type="NCBI Taxonomy" id="1344950"/>
    <lineage>
        <taxon>Bacteria</taxon>
        <taxon>Pseudomonadati</taxon>
        <taxon>Pseudomonadota</taxon>
        <taxon>Betaproteobacteria</taxon>
        <taxon>Burkholderiales</taxon>
        <taxon>Oxalobacteraceae</taxon>
        <taxon>Undibacterium</taxon>
    </lineage>
</organism>
<evidence type="ECO:0000256" key="11">
    <source>
        <dbReference type="ARBA" id="ARBA00023268"/>
    </source>
</evidence>
<dbReference type="EC" id="1.1.1.193" evidence="12"/>
<comment type="catalytic activity">
    <reaction evidence="12">
        <text>2,5-diamino-6-hydroxy-4-(5-phosphoribosylamino)-pyrimidine + H2O + H(+) = 5-amino-6-(5-phospho-D-ribosylamino)uracil + NH4(+)</text>
        <dbReference type="Rhea" id="RHEA:21868"/>
        <dbReference type="ChEBI" id="CHEBI:15377"/>
        <dbReference type="ChEBI" id="CHEBI:15378"/>
        <dbReference type="ChEBI" id="CHEBI:28938"/>
        <dbReference type="ChEBI" id="CHEBI:58453"/>
        <dbReference type="ChEBI" id="CHEBI:58614"/>
        <dbReference type="EC" id="3.5.4.26"/>
    </reaction>
</comment>
<evidence type="ECO:0000313" key="15">
    <source>
        <dbReference type="Proteomes" id="UP000648257"/>
    </source>
</evidence>
<sequence length="364" mass="39203">MRLALELASTATMATSPNPKVGCVLVKDGEIVGSGCTQPVGQAHAEVMAIRDAVSRGKDMRGATAYVSLEPCSHFGRTPPCVNALIEAGVARVVAALKDANPQVAGRGFAMLREAGIEVEDGLMATEAREMNLGFFKRMETGLPWVRLKMAASLDGFTALPNGSSQWITDAAAREDGHRWRARADVILTGIGTVLADDPRLNVRLPGGSEQPSFQPRKVIVDSQLRTPIGAQILKNSKATLFHATRDVEVERHLIDFGVDLHCLPERQQDARTQVNLPEVLLALGQQQINEVHVEAGAKLSGALIEAGCVDELLLYLAPKLLGQGASMFALPELQKVDQAKNLIIHEVKQVGEAIRVLARFHVV</sequence>
<dbReference type="Pfam" id="PF01872">
    <property type="entry name" value="RibD_C"/>
    <property type="match status" value="1"/>
</dbReference>
<comment type="function">
    <text evidence="1 12">Converts 2,5-diamino-6-(ribosylamino)-4(3h)-pyrimidinone 5'-phosphate into 5-amino-6-(ribosylamino)-2,4(1h,3h)-pyrimidinedione 5'-phosphate.</text>
</comment>
<dbReference type="Gene3D" id="3.40.430.10">
    <property type="entry name" value="Dihydrofolate Reductase, subunit A"/>
    <property type="match status" value="1"/>
</dbReference>
<evidence type="ECO:0000256" key="7">
    <source>
        <dbReference type="ARBA" id="ARBA00022723"/>
    </source>
</evidence>
<comment type="similarity">
    <text evidence="5 12">In the C-terminal section; belongs to the HTP reductase family.</text>
</comment>
<keyword evidence="8 12" id="KW-0862">Zinc</keyword>
<comment type="similarity">
    <text evidence="4 12">In the N-terminal section; belongs to the cytidine and deoxycytidylate deaminase family.</text>
</comment>
<keyword evidence="11" id="KW-0511">Multifunctional enzyme</keyword>
<evidence type="ECO:0000256" key="5">
    <source>
        <dbReference type="ARBA" id="ARBA00007417"/>
    </source>
</evidence>
<name>A0ABR6X0S6_9BURK</name>
<evidence type="ECO:0000259" key="13">
    <source>
        <dbReference type="PROSITE" id="PS51747"/>
    </source>
</evidence>
<dbReference type="InterPro" id="IPR050765">
    <property type="entry name" value="Riboflavin_Biosynth_HTPR"/>
</dbReference>
<keyword evidence="9 12" id="KW-0521">NADP</keyword>
<dbReference type="EMBL" id="JACOFW010000003">
    <property type="protein sequence ID" value="MBC3806553.1"/>
    <property type="molecule type" value="Genomic_DNA"/>
</dbReference>
<evidence type="ECO:0000256" key="2">
    <source>
        <dbReference type="ARBA" id="ARBA00004882"/>
    </source>
</evidence>
<dbReference type="GO" id="GO:0008835">
    <property type="term" value="F:diaminohydroxyphosphoribosylaminopyrimidine deaminase activity"/>
    <property type="evidence" value="ECO:0007669"/>
    <property type="project" value="UniProtKB-EC"/>
</dbReference>
<evidence type="ECO:0000256" key="12">
    <source>
        <dbReference type="PIRNR" id="PIRNR006769"/>
    </source>
</evidence>
<dbReference type="PANTHER" id="PTHR38011:SF7">
    <property type="entry name" value="2,5-DIAMINO-6-RIBOSYLAMINO-4(3H)-PYRIMIDINONE 5'-PHOSPHATE REDUCTASE"/>
    <property type="match status" value="1"/>
</dbReference>
<keyword evidence="6 12" id="KW-0686">Riboflavin biosynthesis</keyword>
<comment type="pathway">
    <text evidence="3 12">Cofactor biosynthesis; riboflavin biosynthesis; 5-amino-6-(D-ribitylamino)uracil from GTP: step 3/4.</text>
</comment>